<name>A0A1Y2T651_SYMTR</name>
<evidence type="ECO:0000313" key="10">
    <source>
        <dbReference type="Proteomes" id="UP000194267"/>
    </source>
</evidence>
<accession>A0A1Y2T651</accession>
<dbReference type="CDD" id="cd00165">
    <property type="entry name" value="S4"/>
    <property type="match status" value="1"/>
</dbReference>
<dbReference type="InterPro" id="IPR006145">
    <property type="entry name" value="PsdUridine_synth_RsuA/RluA"/>
</dbReference>
<protein>
    <recommendedName>
        <fullName evidence="4">RNA pseudouridylate synthase</fullName>
    </recommendedName>
    <alternativeName>
        <fullName evidence="5">RNA-uridine isomerase</fullName>
    </alternativeName>
</protein>
<dbReference type="SUPFAM" id="SSF55120">
    <property type="entry name" value="Pseudouridine synthase"/>
    <property type="match status" value="1"/>
</dbReference>
<dbReference type="Proteomes" id="UP000194267">
    <property type="component" value="Unassembled WGS sequence"/>
</dbReference>
<dbReference type="SUPFAM" id="SSF55174">
    <property type="entry name" value="Alpha-L RNA-binding motif"/>
    <property type="match status" value="1"/>
</dbReference>
<dbReference type="InterPro" id="IPR020103">
    <property type="entry name" value="PsdUridine_synth_cat_dom_sf"/>
</dbReference>
<keyword evidence="6" id="KW-0694">RNA-binding</keyword>
<dbReference type="EMBL" id="LWLV01000130">
    <property type="protein sequence ID" value="OTA41972.1"/>
    <property type="molecule type" value="Genomic_DNA"/>
</dbReference>
<dbReference type="PROSITE" id="PS50889">
    <property type="entry name" value="S4"/>
    <property type="match status" value="1"/>
</dbReference>
<dbReference type="PANTHER" id="PTHR21600:SF87">
    <property type="entry name" value="RNA PSEUDOURIDYLATE SYNTHASE DOMAIN-CONTAINING PROTEIN 1"/>
    <property type="match status" value="1"/>
</dbReference>
<feature type="region of interest" description="Disordered" evidence="7">
    <location>
        <begin position="212"/>
        <end position="237"/>
    </location>
</feature>
<evidence type="ECO:0000256" key="1">
    <source>
        <dbReference type="ARBA" id="ARBA00000073"/>
    </source>
</evidence>
<dbReference type="AlphaFoldDB" id="A0A1Y2T651"/>
<comment type="catalytic activity">
    <reaction evidence="1">
        <text>a uridine in RNA = a pseudouridine in RNA</text>
        <dbReference type="Rhea" id="RHEA:48348"/>
        <dbReference type="Rhea" id="RHEA-COMP:12068"/>
        <dbReference type="Rhea" id="RHEA-COMP:12069"/>
        <dbReference type="ChEBI" id="CHEBI:65314"/>
        <dbReference type="ChEBI" id="CHEBI:65315"/>
    </reaction>
</comment>
<reference evidence="10" key="1">
    <citation type="submission" date="2016-04" db="EMBL/GenBank/DDBJ databases">
        <authorList>
            <person name="Antunes L.P."/>
            <person name="Martins L.F."/>
            <person name="Pereira R.V."/>
            <person name="Thomas A.M."/>
            <person name="Barbosa D."/>
            <person name="Nascimento L."/>
            <person name="Silva G.M."/>
            <person name="Condomitti G.W."/>
            <person name="Digiampietri L.A."/>
            <person name="Lombardi K.C."/>
            <person name="Ramos P.L."/>
            <person name="Quaggio R.B."/>
            <person name="Oliveira J.C."/>
            <person name="Pascon R.C."/>
            <person name="Cruz J.B."/>
            <person name="Silva A.M."/>
            <person name="Setubal J.C."/>
        </authorList>
    </citation>
    <scope>NUCLEOTIDE SEQUENCE [LARGE SCALE GENOMIC DNA]</scope>
</reference>
<proteinExistence type="inferred from homology"/>
<sequence>MRFVVDPSARGLRLSQYLFDRLKLSRTVVRRAKTSGGILVDGRPARTSLVLAGGEVVEVRVAQEGRVEPEPIPIQVVYEDPWLLVVDKPAGMVVHPVRDYVSGTLANAVAHHLLRSGSDPVARPVQRIDRETSGLVLFAKDPAVAGLLARELERQKLERRYVAVVEGAVAATRARWTGRFAGCGAIRSRGRWRRGPAPLSRSGCWRRRRRRAAPCGRTGQPRGSRRSPTGGCCAAGPRPRCWSSGWRRGGPTRSGCTWPGWAIRCWGTSSTAEAGS</sequence>
<keyword evidence="3" id="KW-0413">Isomerase</keyword>
<evidence type="ECO:0000259" key="8">
    <source>
        <dbReference type="SMART" id="SM00363"/>
    </source>
</evidence>
<dbReference type="SMART" id="SM00363">
    <property type="entry name" value="S4"/>
    <property type="match status" value="1"/>
</dbReference>
<comment type="caution">
    <text evidence="9">The sequence shown here is derived from an EMBL/GenBank/DDBJ whole genome shotgun (WGS) entry which is preliminary data.</text>
</comment>
<evidence type="ECO:0000256" key="7">
    <source>
        <dbReference type="SAM" id="MobiDB-lite"/>
    </source>
</evidence>
<evidence type="ECO:0000256" key="6">
    <source>
        <dbReference type="PROSITE-ProRule" id="PRU00182"/>
    </source>
</evidence>
<dbReference type="InterPro" id="IPR036986">
    <property type="entry name" value="S4_RNA-bd_sf"/>
</dbReference>
<evidence type="ECO:0000256" key="5">
    <source>
        <dbReference type="ARBA" id="ARBA00033164"/>
    </source>
</evidence>
<dbReference type="PANTHER" id="PTHR21600">
    <property type="entry name" value="MITOCHONDRIAL RNA PSEUDOURIDINE SYNTHASE"/>
    <property type="match status" value="1"/>
</dbReference>
<evidence type="ECO:0000256" key="3">
    <source>
        <dbReference type="ARBA" id="ARBA00023235"/>
    </source>
</evidence>
<comment type="similarity">
    <text evidence="2">Belongs to the pseudouridine synthase RluA family.</text>
</comment>
<dbReference type="Gene3D" id="3.30.2350.10">
    <property type="entry name" value="Pseudouridine synthase"/>
    <property type="match status" value="1"/>
</dbReference>
<evidence type="ECO:0000256" key="2">
    <source>
        <dbReference type="ARBA" id="ARBA00010876"/>
    </source>
</evidence>
<gene>
    <name evidence="9" type="ORF">A6D92_02455</name>
</gene>
<dbReference type="GO" id="GO:0003723">
    <property type="term" value="F:RNA binding"/>
    <property type="evidence" value="ECO:0007669"/>
    <property type="project" value="UniProtKB-KW"/>
</dbReference>
<dbReference type="CDD" id="cd02869">
    <property type="entry name" value="PseudoU_synth_RluA_like"/>
    <property type="match status" value="1"/>
</dbReference>
<dbReference type="Gene3D" id="3.10.290.10">
    <property type="entry name" value="RNA-binding S4 domain"/>
    <property type="match status" value="1"/>
</dbReference>
<dbReference type="InterPro" id="IPR050188">
    <property type="entry name" value="RluA_PseudoU_synthase"/>
</dbReference>
<dbReference type="InterPro" id="IPR002942">
    <property type="entry name" value="S4_RNA-bd"/>
</dbReference>
<organism evidence="9 10">
    <name type="scientific">Symbiobacterium thermophilum</name>
    <dbReference type="NCBI Taxonomy" id="2734"/>
    <lineage>
        <taxon>Bacteria</taxon>
        <taxon>Bacillati</taxon>
        <taxon>Bacillota</taxon>
        <taxon>Clostridia</taxon>
        <taxon>Eubacteriales</taxon>
        <taxon>Symbiobacteriaceae</taxon>
        <taxon>Symbiobacterium</taxon>
    </lineage>
</organism>
<dbReference type="PROSITE" id="PS01129">
    <property type="entry name" value="PSI_RLU"/>
    <property type="match status" value="1"/>
</dbReference>
<dbReference type="GO" id="GO:0000455">
    <property type="term" value="P:enzyme-directed rRNA pseudouridine synthesis"/>
    <property type="evidence" value="ECO:0007669"/>
    <property type="project" value="TreeGrafter"/>
</dbReference>
<evidence type="ECO:0000313" key="9">
    <source>
        <dbReference type="EMBL" id="OTA41972.1"/>
    </source>
</evidence>
<evidence type="ECO:0000256" key="4">
    <source>
        <dbReference type="ARBA" id="ARBA00031870"/>
    </source>
</evidence>
<feature type="domain" description="RNA-binding S4" evidence="8">
    <location>
        <begin position="12"/>
        <end position="73"/>
    </location>
</feature>
<dbReference type="InterPro" id="IPR006224">
    <property type="entry name" value="PsdUridine_synth_RluA-like_CS"/>
</dbReference>
<dbReference type="Pfam" id="PF00849">
    <property type="entry name" value="PseudoU_synth_2"/>
    <property type="match status" value="1"/>
</dbReference>
<dbReference type="GO" id="GO:0120159">
    <property type="term" value="F:rRNA pseudouridine synthase activity"/>
    <property type="evidence" value="ECO:0007669"/>
    <property type="project" value="UniProtKB-ARBA"/>
</dbReference>